<dbReference type="GO" id="GO:0003723">
    <property type="term" value="F:RNA binding"/>
    <property type="evidence" value="ECO:0007669"/>
    <property type="project" value="InterPro"/>
</dbReference>
<comment type="caution">
    <text evidence="3">The sequence shown here is derived from an EMBL/GenBank/DDBJ whole genome shotgun (WGS) entry which is preliminary data.</text>
</comment>
<dbReference type="InterPro" id="IPR000504">
    <property type="entry name" value="RRM_dom"/>
</dbReference>
<evidence type="ECO:0000313" key="4">
    <source>
        <dbReference type="Proteomes" id="UP000224854"/>
    </source>
</evidence>
<dbReference type="InterPro" id="IPR012677">
    <property type="entry name" value="Nucleotide-bd_a/b_plait_sf"/>
</dbReference>
<name>A0A2C5YSJ3_9HYPO</name>
<dbReference type="Proteomes" id="UP000224854">
    <property type="component" value="Unassembled WGS sequence"/>
</dbReference>
<dbReference type="SUPFAM" id="SSF54928">
    <property type="entry name" value="RNA-binding domain, RBD"/>
    <property type="match status" value="1"/>
</dbReference>
<feature type="region of interest" description="Disordered" evidence="1">
    <location>
        <begin position="52"/>
        <end position="111"/>
    </location>
</feature>
<dbReference type="AlphaFoldDB" id="A0A2C5YSJ3"/>
<protein>
    <recommendedName>
        <fullName evidence="2">RRM domain-containing protein</fullName>
    </recommendedName>
</protein>
<dbReference type="Pfam" id="PF00076">
    <property type="entry name" value="RRM_1"/>
    <property type="match status" value="1"/>
</dbReference>
<evidence type="ECO:0000256" key="1">
    <source>
        <dbReference type="SAM" id="MobiDB-lite"/>
    </source>
</evidence>
<reference evidence="3 4" key="1">
    <citation type="submission" date="2017-06" db="EMBL/GenBank/DDBJ databases">
        <title>Ant-infecting Ophiocordyceps genomes reveal a high diversity of potential behavioral manipulation genes and a possible major role for enterotoxins.</title>
        <authorList>
            <person name="De Bekker C."/>
            <person name="Evans H.C."/>
            <person name="Brachmann A."/>
            <person name="Hughes D.P."/>
        </authorList>
    </citation>
    <scope>NUCLEOTIDE SEQUENCE [LARGE SCALE GENOMIC DNA]</scope>
    <source>
        <strain evidence="3 4">1348a</strain>
    </source>
</reference>
<gene>
    <name evidence="3" type="ORF">CDD82_7217</name>
</gene>
<evidence type="ECO:0000259" key="2">
    <source>
        <dbReference type="Pfam" id="PF00076"/>
    </source>
</evidence>
<sequence length="111" mass="12076">MSAIDVPVDHHRGRIRGQGYVTFADADAAASAAELLDQKPLMGRLVHARLMGSTNKGKRKMVDKSDKGLPIQDKANTAKPLMASPPACEPTQQPEKYPRPVIVNGSNFRLK</sequence>
<dbReference type="InterPro" id="IPR035979">
    <property type="entry name" value="RBD_domain_sf"/>
</dbReference>
<keyword evidence="4" id="KW-1185">Reference proteome</keyword>
<accession>A0A2C5YSJ3</accession>
<proteinExistence type="predicted"/>
<dbReference type="Gene3D" id="3.30.70.330">
    <property type="match status" value="1"/>
</dbReference>
<organism evidence="3 4">
    <name type="scientific">Ophiocordyceps australis</name>
    <dbReference type="NCBI Taxonomy" id="1399860"/>
    <lineage>
        <taxon>Eukaryota</taxon>
        <taxon>Fungi</taxon>
        <taxon>Dikarya</taxon>
        <taxon>Ascomycota</taxon>
        <taxon>Pezizomycotina</taxon>
        <taxon>Sordariomycetes</taxon>
        <taxon>Hypocreomycetidae</taxon>
        <taxon>Hypocreales</taxon>
        <taxon>Ophiocordycipitaceae</taxon>
        <taxon>Ophiocordyceps</taxon>
    </lineage>
</organism>
<dbReference type="EMBL" id="NJEU01000816">
    <property type="protein sequence ID" value="PHH70302.1"/>
    <property type="molecule type" value="Genomic_DNA"/>
</dbReference>
<evidence type="ECO:0000313" key="3">
    <source>
        <dbReference type="EMBL" id="PHH70302.1"/>
    </source>
</evidence>
<dbReference type="OrthoDB" id="610462at2759"/>
<feature type="domain" description="RRM" evidence="2">
    <location>
        <begin position="3"/>
        <end position="46"/>
    </location>
</feature>